<name>A0A845QSZ6_9CLOT</name>
<dbReference type="Proteomes" id="UP000467132">
    <property type="component" value="Unassembled WGS sequence"/>
</dbReference>
<evidence type="ECO:0000313" key="3">
    <source>
        <dbReference type="Proteomes" id="UP000467132"/>
    </source>
</evidence>
<evidence type="ECO:0000313" key="2">
    <source>
        <dbReference type="EMBL" id="NBI05947.1"/>
    </source>
</evidence>
<proteinExistence type="predicted"/>
<organism evidence="2 3">
    <name type="scientific">Senegalia massiliensis</name>
    <dbReference type="NCBI Taxonomy" id="1720316"/>
    <lineage>
        <taxon>Bacteria</taxon>
        <taxon>Bacillati</taxon>
        <taxon>Bacillota</taxon>
        <taxon>Clostridia</taxon>
        <taxon>Eubacteriales</taxon>
        <taxon>Clostridiaceae</taxon>
        <taxon>Senegalia</taxon>
    </lineage>
</organism>
<keyword evidence="3" id="KW-1185">Reference proteome</keyword>
<feature type="domain" description="Transcobalamin-like C-terminal" evidence="1">
    <location>
        <begin position="63"/>
        <end position="132"/>
    </location>
</feature>
<protein>
    <submittedName>
        <fullName evidence="2">DUF4430 domain-containing protein</fullName>
    </submittedName>
</protein>
<dbReference type="Pfam" id="PF14478">
    <property type="entry name" value="DUF4430"/>
    <property type="match status" value="1"/>
</dbReference>
<accession>A0A845QSZ6</accession>
<dbReference type="Gene3D" id="2.170.130.30">
    <property type="match status" value="1"/>
</dbReference>
<dbReference type="InterPro" id="IPR027954">
    <property type="entry name" value="Transcobalamin-like_C"/>
</dbReference>
<gene>
    <name evidence="2" type="ORF">D3Z33_03630</name>
</gene>
<comment type="caution">
    <text evidence="2">The sequence shown here is derived from an EMBL/GenBank/DDBJ whole genome shotgun (WGS) entry which is preliminary data.</text>
</comment>
<sequence>MIVSKKSLIIVIALVLALGLVFAYQTFLSPESVEGAKEVKIQVINEKEDVDKTFTYNTDDEYLLDLLENNKDEIGVTLTDSDFGKMVTAMMDYEAKESEQEFWQIQVNGKDAETGVAEIPLTDGDKYKFELTSY</sequence>
<reference evidence="2 3" key="1">
    <citation type="submission" date="2018-08" db="EMBL/GenBank/DDBJ databases">
        <title>Murine metabolic-syndrome-specific gut microbial biobank.</title>
        <authorList>
            <person name="Liu C."/>
        </authorList>
    </citation>
    <scope>NUCLEOTIDE SEQUENCE [LARGE SCALE GENOMIC DNA]</scope>
    <source>
        <strain evidence="2 3">583</strain>
    </source>
</reference>
<dbReference type="EMBL" id="QXXA01000004">
    <property type="protein sequence ID" value="NBI05947.1"/>
    <property type="molecule type" value="Genomic_DNA"/>
</dbReference>
<dbReference type="AlphaFoldDB" id="A0A845QSZ6"/>
<evidence type="ECO:0000259" key="1">
    <source>
        <dbReference type="Pfam" id="PF14478"/>
    </source>
</evidence>